<feature type="compositionally biased region" description="Low complexity" evidence="5">
    <location>
        <begin position="48"/>
        <end position="68"/>
    </location>
</feature>
<dbReference type="AlphaFoldDB" id="A0AAV5RDF9"/>
<sequence length="245" mass="26867">MPVIEEISDDEIDNAHLSLEEFDPHNPFSRSMPVEGGLQLRPTPTPAPSSQVSQVTPVSQVSQVSQVPEASLASQNSPLPGTHGTKLPDYMSSWTQIYPVYFNSNKTRKQGRRVDNVYAVKNPLAVLIADACRALGLTIALELTKTHPKDWSNPGRVRVQIPEGTSKAQLLVNISKKLKTLPVTEESARRDLYKKLAMFDSMKPIASLRNDKLLQVLPGASPALSAKNAIDAAMKQDAQMMQSKN</sequence>
<dbReference type="PANTHER" id="PTHR17453:SF0">
    <property type="entry name" value="SIGNAL RECOGNITION PARTICLE 19 KDA PROTEIN"/>
    <property type="match status" value="1"/>
</dbReference>
<dbReference type="Proteomes" id="UP001362899">
    <property type="component" value="Unassembled WGS sequence"/>
</dbReference>
<organism evidence="6 7">
    <name type="scientific">Starmerella bacillaris</name>
    <name type="common">Yeast</name>
    <name type="synonym">Candida zemplinina</name>
    <dbReference type="NCBI Taxonomy" id="1247836"/>
    <lineage>
        <taxon>Eukaryota</taxon>
        <taxon>Fungi</taxon>
        <taxon>Dikarya</taxon>
        <taxon>Ascomycota</taxon>
        <taxon>Saccharomycotina</taxon>
        <taxon>Dipodascomycetes</taxon>
        <taxon>Dipodascales</taxon>
        <taxon>Trichomonascaceae</taxon>
        <taxon>Starmerella</taxon>
    </lineage>
</organism>
<dbReference type="Pfam" id="PF01922">
    <property type="entry name" value="SRP19"/>
    <property type="match status" value="1"/>
</dbReference>
<dbReference type="InterPro" id="IPR036521">
    <property type="entry name" value="SRP19-like_sf"/>
</dbReference>
<keyword evidence="3" id="KW-0733">Signal recognition particle</keyword>
<proteinExistence type="predicted"/>
<dbReference type="PANTHER" id="PTHR17453">
    <property type="entry name" value="SIGNAL RECOGNITION PARTICLE 19 KD PROTEIN"/>
    <property type="match status" value="1"/>
</dbReference>
<dbReference type="InterPro" id="IPR002778">
    <property type="entry name" value="Signal_recog_particle_SRP19"/>
</dbReference>
<evidence type="ECO:0000256" key="3">
    <source>
        <dbReference type="ARBA" id="ARBA00023135"/>
    </source>
</evidence>
<keyword evidence="2" id="KW-0963">Cytoplasm</keyword>
<evidence type="ECO:0000313" key="6">
    <source>
        <dbReference type="EMBL" id="GMM49606.1"/>
    </source>
</evidence>
<protein>
    <submittedName>
        <fullName evidence="6">RNA-binding signal recognition particle subunit</fullName>
    </submittedName>
</protein>
<comment type="caution">
    <text evidence="6">The sequence shown here is derived from an EMBL/GenBank/DDBJ whole genome shotgun (WGS) entry which is preliminary data.</text>
</comment>
<dbReference type="GO" id="GO:0005786">
    <property type="term" value="C:signal recognition particle, endoplasmic reticulum targeting"/>
    <property type="evidence" value="ECO:0007669"/>
    <property type="project" value="UniProtKB-KW"/>
</dbReference>
<dbReference type="GO" id="GO:0008312">
    <property type="term" value="F:7S RNA binding"/>
    <property type="evidence" value="ECO:0007669"/>
    <property type="project" value="InterPro"/>
</dbReference>
<dbReference type="Gene3D" id="3.30.56.30">
    <property type="entry name" value="Signal recognition particle, SRP19-like subunit"/>
    <property type="match status" value="1"/>
</dbReference>
<reference evidence="6 7" key="1">
    <citation type="journal article" date="2023" name="Elife">
        <title>Identification of key yeast species and microbe-microbe interactions impacting larval growth of Drosophila in the wild.</title>
        <authorList>
            <person name="Mure A."/>
            <person name="Sugiura Y."/>
            <person name="Maeda R."/>
            <person name="Honda K."/>
            <person name="Sakurai N."/>
            <person name="Takahashi Y."/>
            <person name="Watada M."/>
            <person name="Katoh T."/>
            <person name="Gotoh A."/>
            <person name="Gotoh Y."/>
            <person name="Taniguchi I."/>
            <person name="Nakamura K."/>
            <person name="Hayashi T."/>
            <person name="Katayama T."/>
            <person name="Uemura T."/>
            <person name="Hattori Y."/>
        </authorList>
    </citation>
    <scope>NUCLEOTIDE SEQUENCE [LARGE SCALE GENOMIC DNA]</scope>
    <source>
        <strain evidence="6 7">SB-73</strain>
    </source>
</reference>
<evidence type="ECO:0000256" key="2">
    <source>
        <dbReference type="ARBA" id="ARBA00022490"/>
    </source>
</evidence>
<gene>
    <name evidence="6" type="ORF">DASB73_005640</name>
</gene>
<keyword evidence="7" id="KW-1185">Reference proteome</keyword>
<comment type="subcellular location">
    <subcellularLocation>
        <location evidence="1">Cytoplasm</location>
    </subcellularLocation>
</comment>
<name>A0AAV5RDF9_STABA</name>
<evidence type="ECO:0000313" key="7">
    <source>
        <dbReference type="Proteomes" id="UP001362899"/>
    </source>
</evidence>
<evidence type="ECO:0000256" key="4">
    <source>
        <dbReference type="ARBA" id="ARBA00023274"/>
    </source>
</evidence>
<dbReference type="GO" id="GO:0006617">
    <property type="term" value="P:SRP-dependent cotranslational protein targeting to membrane, signal sequence recognition"/>
    <property type="evidence" value="ECO:0007669"/>
    <property type="project" value="TreeGrafter"/>
</dbReference>
<evidence type="ECO:0000256" key="1">
    <source>
        <dbReference type="ARBA" id="ARBA00004496"/>
    </source>
</evidence>
<dbReference type="SUPFAM" id="SSF69695">
    <property type="entry name" value="SRP19"/>
    <property type="match status" value="1"/>
</dbReference>
<accession>A0AAV5RDF9</accession>
<feature type="region of interest" description="Disordered" evidence="5">
    <location>
        <begin position="21"/>
        <end position="84"/>
    </location>
</feature>
<evidence type="ECO:0000256" key="5">
    <source>
        <dbReference type="SAM" id="MobiDB-lite"/>
    </source>
</evidence>
<dbReference type="EMBL" id="BTGC01000003">
    <property type="protein sequence ID" value="GMM49606.1"/>
    <property type="molecule type" value="Genomic_DNA"/>
</dbReference>
<keyword evidence="4" id="KW-0687">Ribonucleoprotein</keyword>